<protein>
    <submittedName>
        <fullName evidence="5">S-adenosyl-L-methionine-dependent methyltransferase</fullName>
    </submittedName>
</protein>
<dbReference type="InterPro" id="IPR051052">
    <property type="entry name" value="Diverse_substrate_MTase"/>
</dbReference>
<dbReference type="SUPFAM" id="SSF53335">
    <property type="entry name" value="S-adenosyl-L-methionine-dependent methyltransferases"/>
    <property type="match status" value="1"/>
</dbReference>
<dbReference type="PANTHER" id="PTHR44942">
    <property type="entry name" value="METHYLTRANSF_11 DOMAIN-CONTAINING PROTEIN"/>
    <property type="match status" value="1"/>
</dbReference>
<dbReference type="InterPro" id="IPR013216">
    <property type="entry name" value="Methyltransf_11"/>
</dbReference>
<dbReference type="Pfam" id="PF08241">
    <property type="entry name" value="Methyltransf_11"/>
    <property type="match status" value="1"/>
</dbReference>
<dbReference type="GO" id="GO:0032259">
    <property type="term" value="P:methylation"/>
    <property type="evidence" value="ECO:0007669"/>
    <property type="project" value="UniProtKB-KW"/>
</dbReference>
<dbReference type="OrthoDB" id="10027013at2759"/>
<dbReference type="Gene3D" id="3.40.50.150">
    <property type="entry name" value="Vaccinia Virus protein VP39"/>
    <property type="match status" value="1"/>
</dbReference>
<organism evidence="5 6">
    <name type="scientific">Sanghuangporus baumii</name>
    <name type="common">Phellinus baumii</name>
    <dbReference type="NCBI Taxonomy" id="108892"/>
    <lineage>
        <taxon>Eukaryota</taxon>
        <taxon>Fungi</taxon>
        <taxon>Dikarya</taxon>
        <taxon>Basidiomycota</taxon>
        <taxon>Agaricomycotina</taxon>
        <taxon>Agaricomycetes</taxon>
        <taxon>Hymenochaetales</taxon>
        <taxon>Hymenochaetaceae</taxon>
        <taxon>Sanghuangporus</taxon>
    </lineage>
</organism>
<evidence type="ECO:0000256" key="2">
    <source>
        <dbReference type="ARBA" id="ARBA00022603"/>
    </source>
</evidence>
<dbReference type="Proteomes" id="UP000757232">
    <property type="component" value="Unassembled WGS sequence"/>
</dbReference>
<comment type="similarity">
    <text evidence="1">Belongs to the methyltransferase superfamily.</text>
</comment>
<evidence type="ECO:0000259" key="4">
    <source>
        <dbReference type="Pfam" id="PF08241"/>
    </source>
</evidence>
<keyword evidence="3" id="KW-0808">Transferase</keyword>
<dbReference type="PANTHER" id="PTHR44942:SF4">
    <property type="entry name" value="METHYLTRANSFERASE TYPE 11 DOMAIN-CONTAINING PROTEIN"/>
    <property type="match status" value="1"/>
</dbReference>
<dbReference type="AlphaFoldDB" id="A0A9Q5NB75"/>
<evidence type="ECO:0000313" key="5">
    <source>
        <dbReference type="EMBL" id="OCB91233.1"/>
    </source>
</evidence>
<sequence>MATFAKSTFNAQLYSASRPTYPSQLYDFIFRYHEFGAAFRSQRSGQGPRQYWRHAVDLGCGTGQATINLLRFNQVTAVDPSKKMIEAGRKYIDEELSRQGTKRFKERFKFVLSLYAHNIAAQAAHWFNWKRLWLELARVLRPYGTVAIWGYSEMRLTRYPSLTPLIDAYTHGTGPATSLGPHWQQPGRSIVENLLRDIPYPNPVTHGQFHSERRIYFSGSHFPDISYARPVVLRKKMSWGDFEAYLRSFSSLNNFQAEYPDDARHPDGDIVQRFLKTLKNGMRDADNRQSRDDLDSGEVEIEWPLALILAKKV</sequence>
<name>A0A9Q5NB75_SANBA</name>
<dbReference type="InterPro" id="IPR029063">
    <property type="entry name" value="SAM-dependent_MTases_sf"/>
</dbReference>
<keyword evidence="2 5" id="KW-0489">Methyltransferase</keyword>
<evidence type="ECO:0000256" key="3">
    <source>
        <dbReference type="ARBA" id="ARBA00022679"/>
    </source>
</evidence>
<dbReference type="CDD" id="cd02440">
    <property type="entry name" value="AdoMet_MTases"/>
    <property type="match status" value="1"/>
</dbReference>
<proteinExistence type="inferred from homology"/>
<reference evidence="5" key="1">
    <citation type="submission" date="2016-06" db="EMBL/GenBank/DDBJ databases">
        <title>Draft Genome sequence of the fungus Inonotus baumii.</title>
        <authorList>
            <person name="Zhu H."/>
            <person name="Lin W."/>
        </authorList>
    </citation>
    <scope>NUCLEOTIDE SEQUENCE</scope>
    <source>
        <strain evidence="5">821</strain>
    </source>
</reference>
<dbReference type="GO" id="GO:0008757">
    <property type="term" value="F:S-adenosylmethionine-dependent methyltransferase activity"/>
    <property type="evidence" value="ECO:0007669"/>
    <property type="project" value="InterPro"/>
</dbReference>
<accession>A0A9Q5NB75</accession>
<comment type="caution">
    <text evidence="5">The sequence shown here is derived from an EMBL/GenBank/DDBJ whole genome shotgun (WGS) entry which is preliminary data.</text>
</comment>
<evidence type="ECO:0000313" key="6">
    <source>
        <dbReference type="Proteomes" id="UP000757232"/>
    </source>
</evidence>
<feature type="domain" description="Methyltransferase type 11" evidence="4">
    <location>
        <begin position="56"/>
        <end position="148"/>
    </location>
</feature>
<keyword evidence="6" id="KW-1185">Reference proteome</keyword>
<gene>
    <name evidence="5" type="ORF">A7U60_g1520</name>
</gene>
<evidence type="ECO:0000256" key="1">
    <source>
        <dbReference type="ARBA" id="ARBA00008361"/>
    </source>
</evidence>
<dbReference type="EMBL" id="LNZH02000099">
    <property type="protein sequence ID" value="OCB91233.1"/>
    <property type="molecule type" value="Genomic_DNA"/>
</dbReference>